<evidence type="ECO:0000313" key="2">
    <source>
        <dbReference type="EMBL" id="CBY34447.1"/>
    </source>
</evidence>
<proteinExistence type="predicted"/>
<accession>E4X932</accession>
<dbReference type="Gene3D" id="1.20.1270.60">
    <property type="entry name" value="Arfaptin homology (AH) domain/BAR domain"/>
    <property type="match status" value="1"/>
</dbReference>
<dbReference type="OrthoDB" id="10294906at2759"/>
<sequence length="239" mass="27201">MSRAANLLPEEHLKTLKRLRAQNRQITSNSELEIENCRALNKIMSNIVSICALNKNEAKIQNMKSAFEAITTATKEYNGILRECVIEPNTMIDHLYKKIENTMARCEYHEQVYNEKKIKHDRLVAKAGNNRQKQIKLHQSNQDLQDARDMYMRLRKCLDEDIPVLLNLLPQGLALTSDIIDSARHEHHSSVERITKSASRFALDGTDIGLTPTGLVDSEATNAILSKIKSLKIVQNQVQ</sequence>
<evidence type="ECO:0008006" key="5">
    <source>
        <dbReference type="Google" id="ProtNLM"/>
    </source>
</evidence>
<dbReference type="EMBL" id="FN654508">
    <property type="protein sequence ID" value="CBY34447.1"/>
    <property type="molecule type" value="Genomic_DNA"/>
</dbReference>
<dbReference type="SUPFAM" id="SSF103657">
    <property type="entry name" value="BAR/IMD domain-like"/>
    <property type="match status" value="1"/>
</dbReference>
<keyword evidence="4" id="KW-1185">Reference proteome</keyword>
<dbReference type="EMBL" id="FN653030">
    <property type="protein sequence ID" value="CBY18961.1"/>
    <property type="molecule type" value="Genomic_DNA"/>
</dbReference>
<evidence type="ECO:0000313" key="3">
    <source>
        <dbReference type="EMBL" id="CBY35859.1"/>
    </source>
</evidence>
<dbReference type="AlphaFoldDB" id="E4X932"/>
<evidence type="ECO:0000313" key="4">
    <source>
        <dbReference type="Proteomes" id="UP000001307"/>
    </source>
</evidence>
<dbReference type="EMBL" id="FN654688">
    <property type="protein sequence ID" value="CBY35859.1"/>
    <property type="molecule type" value="Genomic_DNA"/>
</dbReference>
<gene>
    <name evidence="1" type="ORF">GSOID_T00004379001</name>
    <name evidence="2" type="ORF">GSOID_T00024471001</name>
    <name evidence="3" type="ORF">GSOID_T00028329001</name>
</gene>
<dbReference type="InterPro" id="IPR027267">
    <property type="entry name" value="AH/BAR_dom_sf"/>
</dbReference>
<dbReference type="Proteomes" id="UP000001307">
    <property type="component" value="Unassembled WGS sequence"/>
</dbReference>
<evidence type="ECO:0000313" key="1">
    <source>
        <dbReference type="EMBL" id="CBY18961.1"/>
    </source>
</evidence>
<name>E4X932_OIKDI</name>
<reference evidence="1" key="1">
    <citation type="journal article" date="2010" name="Science">
        <title>Plasticity of animal genome architecture unmasked by rapid evolution of a pelagic tunicate.</title>
        <authorList>
            <person name="Denoeud F."/>
            <person name="Henriet S."/>
            <person name="Mungpakdee S."/>
            <person name="Aury J.M."/>
            <person name="Da Silva C."/>
            <person name="Brinkmann H."/>
            <person name="Mikhaleva J."/>
            <person name="Olsen L.C."/>
            <person name="Jubin C."/>
            <person name="Canestro C."/>
            <person name="Bouquet J.M."/>
            <person name="Danks G."/>
            <person name="Poulain J."/>
            <person name="Campsteijn C."/>
            <person name="Adamski M."/>
            <person name="Cross I."/>
            <person name="Yadetie F."/>
            <person name="Muffato M."/>
            <person name="Louis A."/>
            <person name="Butcher S."/>
            <person name="Tsagkogeorga G."/>
            <person name="Konrad A."/>
            <person name="Singh S."/>
            <person name="Jensen M.F."/>
            <person name="Cong E.H."/>
            <person name="Eikeseth-Otteraa H."/>
            <person name="Noel B."/>
            <person name="Anthouard V."/>
            <person name="Porcel B.M."/>
            <person name="Kachouri-Lafond R."/>
            <person name="Nishino A."/>
            <person name="Ugolini M."/>
            <person name="Chourrout P."/>
            <person name="Nishida H."/>
            <person name="Aasland R."/>
            <person name="Huzurbazar S."/>
            <person name="Westhof E."/>
            <person name="Delsuc F."/>
            <person name="Lehrach H."/>
            <person name="Reinhardt R."/>
            <person name="Weissenbach J."/>
            <person name="Roy S.W."/>
            <person name="Artiguenave F."/>
            <person name="Postlethwait J.H."/>
            <person name="Manak J.R."/>
            <person name="Thompson E.M."/>
            <person name="Jaillon O."/>
            <person name="Du Pasquier L."/>
            <person name="Boudinot P."/>
            <person name="Liberles D.A."/>
            <person name="Volff J.N."/>
            <person name="Philippe H."/>
            <person name="Lenhard B."/>
            <person name="Roest Crollius H."/>
            <person name="Wincker P."/>
            <person name="Chourrout D."/>
        </authorList>
    </citation>
    <scope>NUCLEOTIDE SEQUENCE [LARGE SCALE GENOMIC DNA]</scope>
</reference>
<dbReference type="Proteomes" id="UP000011014">
    <property type="component" value="Unassembled WGS sequence"/>
</dbReference>
<dbReference type="InParanoid" id="E4X932"/>
<organism evidence="1">
    <name type="scientific">Oikopleura dioica</name>
    <name type="common">Tunicate</name>
    <dbReference type="NCBI Taxonomy" id="34765"/>
    <lineage>
        <taxon>Eukaryota</taxon>
        <taxon>Metazoa</taxon>
        <taxon>Chordata</taxon>
        <taxon>Tunicata</taxon>
        <taxon>Appendicularia</taxon>
        <taxon>Copelata</taxon>
        <taxon>Oikopleuridae</taxon>
        <taxon>Oikopleura</taxon>
    </lineage>
</organism>
<protein>
    <recommendedName>
        <fullName evidence="5">BAR domain-containing protein</fullName>
    </recommendedName>
</protein>